<dbReference type="InterPro" id="IPR001173">
    <property type="entry name" value="Glyco_trans_2-like"/>
</dbReference>
<dbReference type="PANTHER" id="PTHR22916">
    <property type="entry name" value="GLYCOSYLTRANSFERASE"/>
    <property type="match status" value="1"/>
</dbReference>
<dbReference type="EMBL" id="QZJW01000037">
    <property type="protein sequence ID" value="RJO60865.1"/>
    <property type="molecule type" value="Genomic_DNA"/>
</dbReference>
<evidence type="ECO:0000313" key="2">
    <source>
        <dbReference type="EMBL" id="RJO60865.1"/>
    </source>
</evidence>
<dbReference type="AlphaFoldDB" id="A0A419DCP8"/>
<comment type="caution">
    <text evidence="2">The sequence shown here is derived from an EMBL/GenBank/DDBJ whole genome shotgun (WGS) entry which is preliminary data.</text>
</comment>
<sequence length="302" mass="34927">MNKPFFSAIIATFNRAEMLREAIQSVLDQTFHDFELIVVDDFSSDNTKDVVDSFRDGRITYIVNDHLKGNSGARNAGIFRAQGEWVAFLDDDDTWLPEKLEKVYEKITSSDDSIGLIYTGFVFYDFDARRQISIHVPEKKGWIQSDLIFSSCIGTPSAVSVRADILKRIEGFDERINHYEDGELYVRIAGLSKIEYVTDVLTLYRTSNKDKVSINIDAKNGLDSFDRFQQKHNKLINKSPRLRHIAASRVFRFAMKDRNIKHILISFPWTIAGLFFDVNNFKNTLKIVFSELIRQDIFRNKL</sequence>
<protein>
    <submittedName>
        <fullName evidence="2">Glycosyltransferase family 2 protein</fullName>
    </submittedName>
</protein>
<gene>
    <name evidence="2" type="ORF">C4544_04285</name>
</gene>
<dbReference type="CDD" id="cd00761">
    <property type="entry name" value="Glyco_tranf_GTA_type"/>
    <property type="match status" value="1"/>
</dbReference>
<dbReference type="InterPro" id="IPR029044">
    <property type="entry name" value="Nucleotide-diphossugar_trans"/>
</dbReference>
<dbReference type="Gene3D" id="3.90.550.10">
    <property type="entry name" value="Spore Coat Polysaccharide Biosynthesis Protein SpsA, Chain A"/>
    <property type="match status" value="1"/>
</dbReference>
<dbReference type="PANTHER" id="PTHR22916:SF3">
    <property type="entry name" value="UDP-GLCNAC:BETAGAL BETA-1,3-N-ACETYLGLUCOSAMINYLTRANSFERASE-LIKE PROTEIN 1"/>
    <property type="match status" value="1"/>
</dbReference>
<name>A0A419DCP8_9BACT</name>
<feature type="domain" description="Glycosyltransferase 2-like" evidence="1">
    <location>
        <begin position="7"/>
        <end position="162"/>
    </location>
</feature>
<dbReference type="Pfam" id="PF00535">
    <property type="entry name" value="Glycos_transf_2"/>
    <property type="match status" value="1"/>
</dbReference>
<evidence type="ECO:0000259" key="1">
    <source>
        <dbReference type="Pfam" id="PF00535"/>
    </source>
</evidence>
<proteinExistence type="predicted"/>
<dbReference type="Proteomes" id="UP000285655">
    <property type="component" value="Unassembled WGS sequence"/>
</dbReference>
<reference evidence="2 3" key="1">
    <citation type="journal article" date="2017" name="ISME J.">
        <title>Energy and carbon metabolisms in a deep terrestrial subsurface fluid microbial community.</title>
        <authorList>
            <person name="Momper L."/>
            <person name="Jungbluth S.P."/>
            <person name="Lee M.D."/>
            <person name="Amend J.P."/>
        </authorList>
    </citation>
    <scope>NUCLEOTIDE SEQUENCE [LARGE SCALE GENOMIC DNA]</scope>
    <source>
        <strain evidence="2">SURF_29</strain>
    </source>
</reference>
<accession>A0A419DCP8</accession>
<evidence type="ECO:0000313" key="3">
    <source>
        <dbReference type="Proteomes" id="UP000285655"/>
    </source>
</evidence>
<keyword evidence="2" id="KW-0808">Transferase</keyword>
<dbReference type="SUPFAM" id="SSF53448">
    <property type="entry name" value="Nucleotide-diphospho-sugar transferases"/>
    <property type="match status" value="1"/>
</dbReference>
<dbReference type="GO" id="GO:0016758">
    <property type="term" value="F:hexosyltransferase activity"/>
    <property type="evidence" value="ECO:0007669"/>
    <property type="project" value="UniProtKB-ARBA"/>
</dbReference>
<organism evidence="2 3">
    <name type="scientific">candidate division WS5 bacterium</name>
    <dbReference type="NCBI Taxonomy" id="2093353"/>
    <lineage>
        <taxon>Bacteria</taxon>
        <taxon>candidate division WS5</taxon>
    </lineage>
</organism>